<dbReference type="Proteomes" id="UP000807115">
    <property type="component" value="Chromosome 3"/>
</dbReference>
<feature type="signal peptide" evidence="10">
    <location>
        <begin position="1"/>
        <end position="27"/>
    </location>
</feature>
<dbReference type="PANTHER" id="PTHR45708">
    <property type="entry name" value="ENDOCHITINASE"/>
    <property type="match status" value="1"/>
</dbReference>
<keyword evidence="7" id="KW-0624">Polysaccharide degradation</keyword>
<dbReference type="PANTHER" id="PTHR45708:SF8">
    <property type="entry name" value="CHITINASE"/>
    <property type="match status" value="1"/>
</dbReference>
<sequence length="300" mass="31963">MAGRALTHTHFQLIAAILVALVATCHAGSIAVYWGQNDGESSLSATCASGNYKFVILAFVYKFGKGQTPDLNLAGHCDPASGGCKFLSKDIQSCQRRGVKVLLSIGGGEGSYGLSSEQDAREVAAYLWNTYLGGTSSSRPLGDAVLDGVDFDIEKGGAKFWDSLARDLKNLGKKKGSKGVLLSAAPQCPFPDEWDNGAIDTGLFDYVWVQFYNNEPCQVSAGRGAFLAAWKRWQSVPAGKIFLGLPAAKSAAGTGFVPAAQLTSQVLPLIKGSPKYGGVMLWSKYYDDRTGYSNAIKKHV</sequence>
<dbReference type="Pfam" id="PF00704">
    <property type="entry name" value="Glyco_hydro_18"/>
    <property type="match status" value="1"/>
</dbReference>
<dbReference type="AlphaFoldDB" id="A0A921RIY5"/>
<evidence type="ECO:0000256" key="6">
    <source>
        <dbReference type="ARBA" id="ARBA00023295"/>
    </source>
</evidence>
<evidence type="ECO:0000256" key="10">
    <source>
        <dbReference type="SAM" id="SignalP"/>
    </source>
</evidence>
<gene>
    <name evidence="12" type="ORF">BDA96_03G392200</name>
</gene>
<keyword evidence="4" id="KW-0146">Chitin degradation</keyword>
<dbReference type="GO" id="GO:0006032">
    <property type="term" value="P:chitin catabolic process"/>
    <property type="evidence" value="ECO:0007669"/>
    <property type="project" value="UniProtKB-KW"/>
</dbReference>
<comment type="similarity">
    <text evidence="9">Belongs to the glycosyl hydrolase 18 family.</text>
</comment>
<accession>A0A921RIY5</accession>
<keyword evidence="7" id="KW-0119">Carbohydrate metabolism</keyword>
<evidence type="ECO:0000256" key="7">
    <source>
        <dbReference type="ARBA" id="ARBA00023326"/>
    </source>
</evidence>
<dbReference type="FunFam" id="3.20.20.80:FF:000015">
    <property type="entry name" value="Acidic endochitinase SE2"/>
    <property type="match status" value="1"/>
</dbReference>
<evidence type="ECO:0000313" key="13">
    <source>
        <dbReference type="Proteomes" id="UP000807115"/>
    </source>
</evidence>
<evidence type="ECO:0000256" key="5">
    <source>
        <dbReference type="ARBA" id="ARBA00023157"/>
    </source>
</evidence>
<evidence type="ECO:0000256" key="9">
    <source>
        <dbReference type="RuleBase" id="RU004453"/>
    </source>
</evidence>
<keyword evidence="10" id="KW-0732">Signal</keyword>
<dbReference type="InterPro" id="IPR001223">
    <property type="entry name" value="Glyco_hydro18_cat"/>
</dbReference>
<dbReference type="CDD" id="cd02877">
    <property type="entry name" value="GH18_hevamine_XipI_class_III"/>
    <property type="match status" value="1"/>
</dbReference>
<dbReference type="GO" id="GO:0008843">
    <property type="term" value="F:endochitinase activity"/>
    <property type="evidence" value="ECO:0007669"/>
    <property type="project" value="UniProtKB-EC"/>
</dbReference>
<dbReference type="InterPro" id="IPR045321">
    <property type="entry name" value="Cts1-like"/>
</dbReference>
<protein>
    <recommendedName>
        <fullName evidence="2">chitinase</fullName>
        <ecNumber evidence="2">3.2.1.14</ecNumber>
    </recommendedName>
</protein>
<reference evidence="12" key="2">
    <citation type="submission" date="2020-10" db="EMBL/GenBank/DDBJ databases">
        <authorList>
            <person name="Cooper E.A."/>
            <person name="Brenton Z.W."/>
            <person name="Flinn B.S."/>
            <person name="Jenkins J."/>
            <person name="Shu S."/>
            <person name="Flowers D."/>
            <person name="Luo F."/>
            <person name="Wang Y."/>
            <person name="Xia P."/>
            <person name="Barry K."/>
            <person name="Daum C."/>
            <person name="Lipzen A."/>
            <person name="Yoshinaga Y."/>
            <person name="Schmutz J."/>
            <person name="Saski C."/>
            <person name="Vermerris W."/>
            <person name="Kresovich S."/>
        </authorList>
    </citation>
    <scope>NUCLEOTIDE SEQUENCE</scope>
</reference>
<evidence type="ECO:0000313" key="12">
    <source>
        <dbReference type="EMBL" id="KAG0540246.1"/>
    </source>
</evidence>
<proteinExistence type="inferred from homology"/>
<evidence type="ECO:0000256" key="3">
    <source>
        <dbReference type="ARBA" id="ARBA00022801"/>
    </source>
</evidence>
<comment type="caution">
    <text evidence="12">The sequence shown here is derived from an EMBL/GenBank/DDBJ whole genome shotgun (WGS) entry which is preliminary data.</text>
</comment>
<keyword evidence="5" id="KW-1015">Disulfide bond</keyword>
<reference evidence="12" key="1">
    <citation type="journal article" date="2019" name="BMC Genomics">
        <title>A new reference genome for Sorghum bicolor reveals high levels of sequence similarity between sweet and grain genotypes: implications for the genetics of sugar metabolism.</title>
        <authorList>
            <person name="Cooper E.A."/>
            <person name="Brenton Z.W."/>
            <person name="Flinn B.S."/>
            <person name="Jenkins J."/>
            <person name="Shu S."/>
            <person name="Flowers D."/>
            <person name="Luo F."/>
            <person name="Wang Y."/>
            <person name="Xia P."/>
            <person name="Barry K."/>
            <person name="Daum C."/>
            <person name="Lipzen A."/>
            <person name="Yoshinaga Y."/>
            <person name="Schmutz J."/>
            <person name="Saski C."/>
            <person name="Vermerris W."/>
            <person name="Kresovich S."/>
        </authorList>
    </citation>
    <scope>NUCLEOTIDE SEQUENCE</scope>
</reference>
<evidence type="ECO:0000256" key="8">
    <source>
        <dbReference type="RuleBase" id="RU000489"/>
    </source>
</evidence>
<keyword evidence="3 8" id="KW-0378">Hydrolase</keyword>
<dbReference type="EMBL" id="CM027682">
    <property type="protein sequence ID" value="KAG0540246.1"/>
    <property type="molecule type" value="Genomic_DNA"/>
</dbReference>
<dbReference type="EC" id="3.2.1.14" evidence="2"/>
<evidence type="ECO:0000256" key="4">
    <source>
        <dbReference type="ARBA" id="ARBA00023024"/>
    </source>
</evidence>
<organism evidence="12 13">
    <name type="scientific">Sorghum bicolor</name>
    <name type="common">Sorghum</name>
    <name type="synonym">Sorghum vulgare</name>
    <dbReference type="NCBI Taxonomy" id="4558"/>
    <lineage>
        <taxon>Eukaryota</taxon>
        <taxon>Viridiplantae</taxon>
        <taxon>Streptophyta</taxon>
        <taxon>Embryophyta</taxon>
        <taxon>Tracheophyta</taxon>
        <taxon>Spermatophyta</taxon>
        <taxon>Magnoliopsida</taxon>
        <taxon>Liliopsida</taxon>
        <taxon>Poales</taxon>
        <taxon>Poaceae</taxon>
        <taxon>PACMAD clade</taxon>
        <taxon>Panicoideae</taxon>
        <taxon>Andropogonodae</taxon>
        <taxon>Andropogoneae</taxon>
        <taxon>Sorghinae</taxon>
        <taxon>Sorghum</taxon>
    </lineage>
</organism>
<evidence type="ECO:0000259" key="11">
    <source>
        <dbReference type="PROSITE" id="PS51910"/>
    </source>
</evidence>
<dbReference type="InterPro" id="IPR050542">
    <property type="entry name" value="Glycosyl_Hydrlase18_Chitinase"/>
</dbReference>
<name>A0A921RIY5_SORBI</name>
<feature type="chain" id="PRO_5036988673" description="chitinase" evidence="10">
    <location>
        <begin position="28"/>
        <end position="300"/>
    </location>
</feature>
<dbReference type="SUPFAM" id="SSF51445">
    <property type="entry name" value="(Trans)glycosidases"/>
    <property type="match status" value="1"/>
</dbReference>
<dbReference type="InterPro" id="IPR001579">
    <property type="entry name" value="Glyco_hydro_18_chit_AS"/>
</dbReference>
<comment type="catalytic activity">
    <reaction evidence="1">
        <text>Random endo-hydrolysis of N-acetyl-beta-D-glucosaminide (1-&gt;4)-beta-linkages in chitin and chitodextrins.</text>
        <dbReference type="EC" id="3.2.1.14"/>
    </reaction>
</comment>
<dbReference type="InterPro" id="IPR017853">
    <property type="entry name" value="GH"/>
</dbReference>
<dbReference type="GO" id="GO:0000272">
    <property type="term" value="P:polysaccharide catabolic process"/>
    <property type="evidence" value="ECO:0007669"/>
    <property type="project" value="UniProtKB-KW"/>
</dbReference>
<dbReference type="PROSITE" id="PS51910">
    <property type="entry name" value="GH18_2"/>
    <property type="match status" value="1"/>
</dbReference>
<dbReference type="Gene3D" id="3.20.20.80">
    <property type="entry name" value="Glycosidases"/>
    <property type="match status" value="1"/>
</dbReference>
<keyword evidence="6 8" id="KW-0326">Glycosidase</keyword>
<feature type="domain" description="GH18" evidence="11">
    <location>
        <begin position="28"/>
        <end position="300"/>
    </location>
</feature>
<evidence type="ECO:0000256" key="2">
    <source>
        <dbReference type="ARBA" id="ARBA00012729"/>
    </source>
</evidence>
<dbReference type="PROSITE" id="PS01095">
    <property type="entry name" value="GH18_1"/>
    <property type="match status" value="1"/>
</dbReference>
<evidence type="ECO:0000256" key="1">
    <source>
        <dbReference type="ARBA" id="ARBA00000822"/>
    </source>
</evidence>